<evidence type="ECO:0008006" key="3">
    <source>
        <dbReference type="Google" id="ProtNLM"/>
    </source>
</evidence>
<evidence type="ECO:0000313" key="1">
    <source>
        <dbReference type="EMBL" id="KAG8181481.1"/>
    </source>
</evidence>
<proteinExistence type="predicted"/>
<sequence length="384" mass="43930">MNDASRLSCIHEAQGPYHPETNPFQSSYEFCQEMLSCEMTVNDNESEPPVLTTLEPVKTSVKRKAEDDSGGTVTLLKKDKGLKGMKATELHAVLKKDPVAFCQEVGLLAKCVKCFCNADMRLEPLTTKKWWICKKNGHTKSQAIKRGTWFENSRTPFSDILFIMYMWLYRYPTGLMMHESNNTPKVIIGWNKKCLEACQLIMEMRNDPLGGEGKFVEVFDCTFKDKESGNWGFCALEQKSTKCLYAKIEDKTSTSIVQLLGNYILPGTTIISLFWAAYKNLSEQDFNYLIKEKRITFYHSTTKTKMDTYEEFVKGVNKHQPLTHIVNNEFDGGFLEKMYRKSLACAPDAYIAFLKDVSMVHKPVDVVIMTEDKHSDEQLLPDIL</sequence>
<organism evidence="1 2">
    <name type="scientific">Oedothorax gibbosus</name>
    <dbReference type="NCBI Taxonomy" id="931172"/>
    <lineage>
        <taxon>Eukaryota</taxon>
        <taxon>Metazoa</taxon>
        <taxon>Ecdysozoa</taxon>
        <taxon>Arthropoda</taxon>
        <taxon>Chelicerata</taxon>
        <taxon>Arachnida</taxon>
        <taxon>Araneae</taxon>
        <taxon>Araneomorphae</taxon>
        <taxon>Entelegynae</taxon>
        <taxon>Araneoidea</taxon>
        <taxon>Linyphiidae</taxon>
        <taxon>Erigoninae</taxon>
        <taxon>Oedothorax</taxon>
    </lineage>
</organism>
<reference evidence="1 2" key="1">
    <citation type="journal article" date="2022" name="Nat. Ecol. Evol.">
        <title>A masculinizing supergene underlies an exaggerated male reproductive morph in a spider.</title>
        <authorList>
            <person name="Hendrickx F."/>
            <person name="De Corte Z."/>
            <person name="Sonet G."/>
            <person name="Van Belleghem S.M."/>
            <person name="Kostlbacher S."/>
            <person name="Vangestel C."/>
        </authorList>
    </citation>
    <scope>NUCLEOTIDE SEQUENCE [LARGE SCALE GENOMIC DNA]</scope>
    <source>
        <strain evidence="1">W744_W776</strain>
    </source>
</reference>
<comment type="caution">
    <text evidence="1">The sequence shown here is derived from an EMBL/GenBank/DDBJ whole genome shotgun (WGS) entry which is preliminary data.</text>
</comment>
<protein>
    <recommendedName>
        <fullName evidence="3">Transposase</fullName>
    </recommendedName>
</protein>
<keyword evidence="2" id="KW-1185">Reference proteome</keyword>
<gene>
    <name evidence="1" type="ORF">JTE90_016568</name>
</gene>
<evidence type="ECO:0000313" key="2">
    <source>
        <dbReference type="Proteomes" id="UP000827092"/>
    </source>
</evidence>
<dbReference type="Proteomes" id="UP000827092">
    <property type="component" value="Unassembled WGS sequence"/>
</dbReference>
<dbReference type="AlphaFoldDB" id="A0AAV6UCW2"/>
<dbReference type="EMBL" id="JAFNEN010000513">
    <property type="protein sequence ID" value="KAG8181481.1"/>
    <property type="molecule type" value="Genomic_DNA"/>
</dbReference>
<name>A0AAV6UCW2_9ARAC</name>
<accession>A0AAV6UCW2</accession>